<evidence type="ECO:0000256" key="2">
    <source>
        <dbReference type="ARBA" id="ARBA00004236"/>
    </source>
</evidence>
<reference evidence="13 14" key="1">
    <citation type="journal article" date="1979" name="Int. J. Syst. Evol. Microbiol.">
        <title>Bacillus globisporus subsp. marinus subsp. nov.</title>
        <authorList>
            <person name="Liu H."/>
        </authorList>
    </citation>
    <scope>NUCLEOTIDE SEQUENCE [LARGE SCALE GENOMIC DNA]</scope>
    <source>
        <strain evidence="13 14">DSM 1297</strain>
    </source>
</reference>
<evidence type="ECO:0000256" key="10">
    <source>
        <dbReference type="ARBA" id="ARBA00023316"/>
    </source>
</evidence>
<feature type="domain" description="Penicillin-binding protein dimerisation" evidence="12">
    <location>
        <begin position="69"/>
        <end position="302"/>
    </location>
</feature>
<evidence type="ECO:0000313" key="13">
    <source>
        <dbReference type="EMBL" id="MEW9500431.1"/>
    </source>
</evidence>
<protein>
    <submittedName>
        <fullName evidence="13">Penicillin-binding protein 2</fullName>
    </submittedName>
</protein>
<dbReference type="Proteomes" id="UP001556040">
    <property type="component" value="Unassembled WGS sequence"/>
</dbReference>
<keyword evidence="6" id="KW-0133">Cell shape</keyword>
<evidence type="ECO:0000313" key="14">
    <source>
        <dbReference type="Proteomes" id="UP001556040"/>
    </source>
</evidence>
<dbReference type="InterPro" id="IPR012338">
    <property type="entry name" value="Beta-lactam/transpept-like"/>
</dbReference>
<evidence type="ECO:0000256" key="7">
    <source>
        <dbReference type="ARBA" id="ARBA00022984"/>
    </source>
</evidence>
<dbReference type="InterPro" id="IPR050515">
    <property type="entry name" value="Beta-lactam/transpept"/>
</dbReference>
<dbReference type="EMBL" id="JBFMIA010000001">
    <property type="protein sequence ID" value="MEW9500431.1"/>
    <property type="molecule type" value="Genomic_DNA"/>
</dbReference>
<dbReference type="Pfam" id="PF03717">
    <property type="entry name" value="PBP_dimer"/>
    <property type="match status" value="1"/>
</dbReference>
<evidence type="ECO:0000256" key="3">
    <source>
        <dbReference type="ARBA" id="ARBA00007171"/>
    </source>
</evidence>
<name>A0ABV3PZ99_9BACL</name>
<evidence type="ECO:0000256" key="9">
    <source>
        <dbReference type="ARBA" id="ARBA00023136"/>
    </source>
</evidence>
<sequence length="715" mass="80212">MNKNAVRSKKEKKSKKNHVSSRMNVLFFAIFLLFSSLILRLGFVQIVDGETHAREVERTEEVVVNTSIPRGKIFDRNGNIVVDNEPVNAIIYTRTQQDTPEDMVDLAEKLADLITMDTEKLRDRDKQDFWRLLNEDLAQEKITDEEKEDLKGELEEEEYDDEIRDRIRERITEEELNTLDLETLAIYSEMQKGSNLSPQMIKNENVTDEEIAKVDERLDSLPGVNTMVDWKRDYRYEGVFKSALGKVGSIPEEQIDAYLSKGYSRDDRVGTSFLELQYEPILQGQKSKDKTITDKAGNVIDQETIAEGERGNDLVLSIDMELQAEVEEIVEGYLWDLKTGSGSGSRPLLDRAFVVMMDPKTGEVLSMVGKQYVNEENGPEILDYTIGAFTDAYEAGSSVKGATVLSGYQDEIIKVGGSLYDEPIKIAETPEKSSWFYPGESPKMYTDLKALEKSSNGFMFKIAIDMAGATYEREKPIDIPTSAFNKMRNYFGQFGLGVETQIDLPRESIGVQTNDVDRLIPGKLLDLSIGQFDTYTTMQLAQYVSTIANGGYRIAPTIVKEIREPSKDKDTLGPLLQDMKPEVLNKVDNTKEEIDHVKQGFYDVFHGSDGTGSRNFRDKDYVAAGKTGTAEAVIVKDGNVYEVINSSAVGYAPASQPEVAFSVLVPAAYMDEASQSGRDDAGQNIGELVVDKYFELREKRMNEDEAADVEEDAGN</sequence>
<dbReference type="InterPro" id="IPR005311">
    <property type="entry name" value="PBP_dimer"/>
</dbReference>
<evidence type="ECO:0000259" key="11">
    <source>
        <dbReference type="Pfam" id="PF00905"/>
    </source>
</evidence>
<dbReference type="SUPFAM" id="SSF56601">
    <property type="entry name" value="beta-lactamase/transpeptidase-like"/>
    <property type="match status" value="1"/>
</dbReference>
<dbReference type="Pfam" id="PF00905">
    <property type="entry name" value="Transpeptidase"/>
    <property type="match status" value="1"/>
</dbReference>
<evidence type="ECO:0000256" key="1">
    <source>
        <dbReference type="ARBA" id="ARBA00004167"/>
    </source>
</evidence>
<comment type="caution">
    <text evidence="13">The sequence shown here is derived from an EMBL/GenBank/DDBJ whole genome shotgun (WGS) entry which is preliminary data.</text>
</comment>
<dbReference type="PANTHER" id="PTHR30627:SF2">
    <property type="entry name" value="PEPTIDOGLYCAN D,D-TRANSPEPTIDASE MRDA"/>
    <property type="match status" value="1"/>
</dbReference>
<evidence type="ECO:0000256" key="4">
    <source>
        <dbReference type="ARBA" id="ARBA00022475"/>
    </source>
</evidence>
<evidence type="ECO:0000256" key="6">
    <source>
        <dbReference type="ARBA" id="ARBA00022960"/>
    </source>
</evidence>
<keyword evidence="14" id="KW-1185">Reference proteome</keyword>
<dbReference type="InterPro" id="IPR001460">
    <property type="entry name" value="PCN-bd_Tpept"/>
</dbReference>
<comment type="subcellular location">
    <subcellularLocation>
        <location evidence="2">Cell membrane</location>
    </subcellularLocation>
    <subcellularLocation>
        <location evidence="1">Membrane</location>
        <topology evidence="1">Single-pass membrane protein</topology>
    </subcellularLocation>
</comment>
<keyword evidence="7" id="KW-0573">Peptidoglycan synthesis</keyword>
<keyword evidence="8" id="KW-1133">Transmembrane helix</keyword>
<dbReference type="Gene3D" id="3.90.1310.10">
    <property type="entry name" value="Penicillin-binding protein 2a (Domain 2)"/>
    <property type="match status" value="1"/>
</dbReference>
<dbReference type="Gene3D" id="3.40.710.10">
    <property type="entry name" value="DD-peptidase/beta-lactamase superfamily"/>
    <property type="match status" value="1"/>
</dbReference>
<accession>A0ABV3PZ99</accession>
<comment type="similarity">
    <text evidence="3">Belongs to the transpeptidase family.</text>
</comment>
<evidence type="ECO:0000259" key="12">
    <source>
        <dbReference type="Pfam" id="PF03717"/>
    </source>
</evidence>
<feature type="domain" description="Penicillin-binding protein transpeptidase" evidence="11">
    <location>
        <begin position="353"/>
        <end position="673"/>
    </location>
</feature>
<dbReference type="InterPro" id="IPR036138">
    <property type="entry name" value="PBP_dimer_sf"/>
</dbReference>
<keyword evidence="5" id="KW-0812">Transmembrane</keyword>
<keyword evidence="10" id="KW-0961">Cell wall biogenesis/degradation</keyword>
<dbReference type="PANTHER" id="PTHR30627">
    <property type="entry name" value="PEPTIDOGLYCAN D,D-TRANSPEPTIDASE"/>
    <property type="match status" value="1"/>
</dbReference>
<keyword evidence="9" id="KW-0472">Membrane</keyword>
<gene>
    <name evidence="13" type="ORF">AB1471_01305</name>
</gene>
<dbReference type="SUPFAM" id="SSF56519">
    <property type="entry name" value="Penicillin binding protein dimerisation domain"/>
    <property type="match status" value="1"/>
</dbReference>
<keyword evidence="4" id="KW-1003">Cell membrane</keyword>
<evidence type="ECO:0000256" key="8">
    <source>
        <dbReference type="ARBA" id="ARBA00022989"/>
    </source>
</evidence>
<dbReference type="Gene3D" id="1.10.10.1230">
    <property type="entry name" value="Penicillin-binding protein, N-terminal non-catalytic domain, head sub-domain"/>
    <property type="match status" value="1"/>
</dbReference>
<evidence type="ECO:0000256" key="5">
    <source>
        <dbReference type="ARBA" id="ARBA00022692"/>
    </source>
</evidence>
<proteinExistence type="inferred from homology"/>
<organism evidence="13 14">
    <name type="scientific">Jeotgalibacillus marinus</name>
    <dbReference type="NCBI Taxonomy" id="86667"/>
    <lineage>
        <taxon>Bacteria</taxon>
        <taxon>Bacillati</taxon>
        <taxon>Bacillota</taxon>
        <taxon>Bacilli</taxon>
        <taxon>Bacillales</taxon>
        <taxon>Caryophanaceae</taxon>
        <taxon>Jeotgalibacillus</taxon>
    </lineage>
</organism>